<evidence type="ECO:0000313" key="6">
    <source>
        <dbReference type="EMBL" id="MFC0683339.1"/>
    </source>
</evidence>
<accession>A0ABV6S274</accession>
<name>A0ABV6S274_9SPHN</name>
<sequence>MTIVSTSTAAFFERSRRDIKDLRTQAENYQSQLSSGQKIDRSSDNPVAASRLRTLSRLEALSTIDQSNAQRANADLSLADSAMSDMSDALIRAQELATQASNSTLSDDQRASIGAELDQIFSNLLALANARDSNGHALFGGASSGDAYSLDAAGNAVYVGTASSGTLPLGEGQSVTRSMTGPEFLSFTGSAGSPTDLLAVVRNLADALQGAASDPTGAASAALTDLKTGLDSLTTGQTVVGTRLAWIEVTGDRRTDLSALRSTEESDIGSADLATTIAQLQETMTVLEASQSTFGKLASLNLFSQLG</sequence>
<evidence type="ECO:0000313" key="7">
    <source>
        <dbReference type="Proteomes" id="UP001589858"/>
    </source>
</evidence>
<keyword evidence="7" id="KW-1185">Reference proteome</keyword>
<feature type="domain" description="Flagellin N-terminal" evidence="5">
    <location>
        <begin position="15"/>
        <end position="142"/>
    </location>
</feature>
<dbReference type="RefSeq" id="WP_267220360.1">
    <property type="nucleotide sequence ID" value="NZ_JAPCWC010000007.1"/>
</dbReference>
<reference evidence="6 7" key="1">
    <citation type="submission" date="2024-09" db="EMBL/GenBank/DDBJ databases">
        <authorList>
            <person name="Sun Q."/>
            <person name="Mori K."/>
        </authorList>
    </citation>
    <scope>NUCLEOTIDE SEQUENCE [LARGE SCALE GENOMIC DNA]</scope>
    <source>
        <strain evidence="6 7">CICC 11035S</strain>
    </source>
</reference>
<keyword evidence="6" id="KW-0282">Flagellum</keyword>
<dbReference type="PANTHER" id="PTHR42792">
    <property type="entry name" value="FLAGELLIN"/>
    <property type="match status" value="1"/>
</dbReference>
<organism evidence="6 7">
    <name type="scientific">Novosphingobium clariflavum</name>
    <dbReference type="NCBI Taxonomy" id="2029884"/>
    <lineage>
        <taxon>Bacteria</taxon>
        <taxon>Pseudomonadati</taxon>
        <taxon>Pseudomonadota</taxon>
        <taxon>Alphaproteobacteria</taxon>
        <taxon>Sphingomonadales</taxon>
        <taxon>Sphingomonadaceae</taxon>
        <taxon>Novosphingobium</taxon>
    </lineage>
</organism>
<dbReference type="NCBIfam" id="TIGR02550">
    <property type="entry name" value="flagell_flgL"/>
    <property type="match status" value="1"/>
</dbReference>
<comment type="caution">
    <text evidence="6">The sequence shown here is derived from an EMBL/GenBank/DDBJ whole genome shotgun (WGS) entry which is preliminary data.</text>
</comment>
<dbReference type="PANTHER" id="PTHR42792:SF1">
    <property type="entry name" value="FLAGELLAR HOOK-ASSOCIATED PROTEIN 3"/>
    <property type="match status" value="1"/>
</dbReference>
<keyword evidence="4" id="KW-0975">Bacterial flagellum</keyword>
<keyword evidence="6" id="KW-0969">Cilium</keyword>
<evidence type="ECO:0000256" key="4">
    <source>
        <dbReference type="ARBA" id="ARBA00023143"/>
    </source>
</evidence>
<keyword evidence="6" id="KW-0966">Cell projection</keyword>
<dbReference type="EMBL" id="JBHLTM010000009">
    <property type="protein sequence ID" value="MFC0683339.1"/>
    <property type="molecule type" value="Genomic_DNA"/>
</dbReference>
<dbReference type="Pfam" id="PF00669">
    <property type="entry name" value="Flagellin_N"/>
    <property type="match status" value="1"/>
</dbReference>
<dbReference type="InterPro" id="IPR001492">
    <property type="entry name" value="Flagellin"/>
</dbReference>
<protein>
    <submittedName>
        <fullName evidence="6">Flagellar hook-associated protein FlgL</fullName>
    </submittedName>
</protein>
<dbReference type="InterPro" id="IPR001029">
    <property type="entry name" value="Flagellin_N"/>
</dbReference>
<dbReference type="SUPFAM" id="SSF64518">
    <property type="entry name" value="Phase 1 flagellin"/>
    <property type="match status" value="1"/>
</dbReference>
<evidence type="ECO:0000256" key="2">
    <source>
        <dbReference type="ARBA" id="ARBA00004613"/>
    </source>
</evidence>
<dbReference type="Gene3D" id="1.20.1330.10">
    <property type="entry name" value="f41 fragment of flagellin, N-terminal domain"/>
    <property type="match status" value="1"/>
</dbReference>
<comment type="similarity">
    <text evidence="3">Belongs to the bacterial flagellin family.</text>
</comment>
<dbReference type="InterPro" id="IPR013384">
    <property type="entry name" value="Flagell_FlgL"/>
</dbReference>
<proteinExistence type="inferred from homology"/>
<gene>
    <name evidence="6" type="primary">flgL</name>
    <name evidence="6" type="ORF">ACFFF8_01890</name>
</gene>
<comment type="subcellular location">
    <subcellularLocation>
        <location evidence="1">Bacterial flagellum</location>
    </subcellularLocation>
    <subcellularLocation>
        <location evidence="2">Secreted</location>
    </subcellularLocation>
</comment>
<evidence type="ECO:0000256" key="3">
    <source>
        <dbReference type="ARBA" id="ARBA00005709"/>
    </source>
</evidence>
<dbReference type="Proteomes" id="UP001589858">
    <property type="component" value="Unassembled WGS sequence"/>
</dbReference>
<evidence type="ECO:0000259" key="5">
    <source>
        <dbReference type="Pfam" id="PF00669"/>
    </source>
</evidence>
<evidence type="ECO:0000256" key="1">
    <source>
        <dbReference type="ARBA" id="ARBA00004365"/>
    </source>
</evidence>